<evidence type="ECO:0000259" key="1">
    <source>
        <dbReference type="SMART" id="SM00893"/>
    </source>
</evidence>
<dbReference type="InterPro" id="IPR014731">
    <property type="entry name" value="ETF_asu_C"/>
</dbReference>
<name>A0A381P8K5_9ZZZZ</name>
<reference evidence="2" key="1">
    <citation type="submission" date="2018-05" db="EMBL/GenBank/DDBJ databases">
        <authorList>
            <person name="Lanie J.A."/>
            <person name="Ng W.-L."/>
            <person name="Kazmierczak K.M."/>
            <person name="Andrzejewski T.M."/>
            <person name="Davidsen T.M."/>
            <person name="Wayne K.J."/>
            <person name="Tettelin H."/>
            <person name="Glass J.I."/>
            <person name="Rusch D."/>
            <person name="Podicherti R."/>
            <person name="Tsui H.-C.T."/>
            <person name="Winkler M.E."/>
        </authorList>
    </citation>
    <scope>NUCLEOTIDE SEQUENCE</scope>
</reference>
<dbReference type="PANTHER" id="PTHR21294">
    <property type="entry name" value="ELECTRON TRANSFER FLAVOPROTEIN BETA-SUBUNIT"/>
    <property type="match status" value="1"/>
</dbReference>
<protein>
    <recommendedName>
        <fullName evidence="1">Electron transfer flavoprotein alpha/beta-subunit N-terminal domain-containing protein</fullName>
    </recommendedName>
</protein>
<dbReference type="SUPFAM" id="SSF52402">
    <property type="entry name" value="Adenine nucleotide alpha hydrolases-like"/>
    <property type="match status" value="2"/>
</dbReference>
<dbReference type="PANTHER" id="PTHR21294:SF17">
    <property type="entry name" value="PROTEIN FIXA"/>
    <property type="match status" value="1"/>
</dbReference>
<dbReference type="Gene3D" id="3.40.50.1220">
    <property type="entry name" value="TPP-binding domain"/>
    <property type="match status" value="1"/>
</dbReference>
<dbReference type="InterPro" id="IPR014730">
    <property type="entry name" value="ETF_a/b_N"/>
</dbReference>
<dbReference type="SMART" id="SM00893">
    <property type="entry name" value="ETF"/>
    <property type="match status" value="2"/>
</dbReference>
<dbReference type="SUPFAM" id="SSF52467">
    <property type="entry name" value="DHS-like NAD/FAD-binding domain"/>
    <property type="match status" value="1"/>
</dbReference>
<sequence>MRIAALVKQIPKFEEMRLGADGRLVRDGLQLHMNDYCRRGVRAGCDLAEASGGSCTAITLGPPSADTVLREAILCGCTGGLHVSDPAFAGSDTLATARALAAALDRGGPWDLVLCGRNSVDADTGQVPAQVAELLQLPLLTGARELEVDGDTVHAWLEHDDEWVRAEVDLPAVVSCAERLCDPCKVKDPEAWATVDPAHIDVVDAAALGHGPWGADGSPTTVGRIRVLEVDRAGERLDGVGPDQVDRVVEVLRYRGTFDTGVDGPAGEVARPAGDGAGGDVVVLGEPGRHRVTAELLGAAAGLAASIGGRAVLSVDVVDDWEALSSQGADKVIRHAGTTGAEEVARMLAGYFARKSPWAVLAPGTAWGREAAARLAARLGAGLTGDAIGLEARDGRLVAFKPAFGGRLVAEISCTSAVQMATVRPGILPGLRPRPTAPFAVDRLEAGPGSRARVLERRRDDDRDLLANADVVIGVGVGVDPADLPEIEAHAATIGAELCATRRVTDAGWMPRARQVGITGHSIAPSLYLAIGVSGKFNHTVGIRSSGTVVGINPDPDCELWASCDVGMVGDWRAAFALLIPRLAGELA</sequence>
<gene>
    <name evidence="2" type="ORF">METZ01_LOCUS16115</name>
</gene>
<feature type="domain" description="Electron transfer flavoprotein alpha/beta-subunit N-terminal" evidence="1">
    <location>
        <begin position="21"/>
        <end position="212"/>
    </location>
</feature>
<dbReference type="InterPro" id="IPR014729">
    <property type="entry name" value="Rossmann-like_a/b/a_fold"/>
</dbReference>
<proteinExistence type="predicted"/>
<dbReference type="Pfam" id="PF01012">
    <property type="entry name" value="ETF"/>
    <property type="match status" value="2"/>
</dbReference>
<dbReference type="GO" id="GO:0009055">
    <property type="term" value="F:electron transfer activity"/>
    <property type="evidence" value="ECO:0007669"/>
    <property type="project" value="InterPro"/>
</dbReference>
<feature type="domain" description="Electron transfer flavoprotein alpha/beta-subunit N-terminal" evidence="1">
    <location>
        <begin position="278"/>
        <end position="462"/>
    </location>
</feature>
<evidence type="ECO:0000313" key="2">
    <source>
        <dbReference type="EMBL" id="SUZ63261.1"/>
    </source>
</evidence>
<dbReference type="EMBL" id="UINC01000912">
    <property type="protein sequence ID" value="SUZ63261.1"/>
    <property type="molecule type" value="Genomic_DNA"/>
</dbReference>
<accession>A0A381P8K5</accession>
<dbReference type="Pfam" id="PF00766">
    <property type="entry name" value="ETF_alpha"/>
    <property type="match status" value="1"/>
</dbReference>
<dbReference type="Gene3D" id="3.40.50.620">
    <property type="entry name" value="HUPs"/>
    <property type="match status" value="2"/>
</dbReference>
<dbReference type="AlphaFoldDB" id="A0A381P8K5"/>
<dbReference type="InterPro" id="IPR029035">
    <property type="entry name" value="DHS-like_NAD/FAD-binding_dom"/>
</dbReference>
<dbReference type="InterPro" id="IPR012255">
    <property type="entry name" value="ETF_b"/>
</dbReference>
<organism evidence="2">
    <name type="scientific">marine metagenome</name>
    <dbReference type="NCBI Taxonomy" id="408172"/>
    <lineage>
        <taxon>unclassified sequences</taxon>
        <taxon>metagenomes</taxon>
        <taxon>ecological metagenomes</taxon>
    </lineage>
</organism>